<reference evidence="9 10" key="1">
    <citation type="submission" date="2021-01" db="EMBL/GenBank/DDBJ databases">
        <title>WGS of actinomycetes isolated from Thailand.</title>
        <authorList>
            <person name="Thawai C."/>
        </authorList>
    </citation>
    <scope>NUCLEOTIDE SEQUENCE [LARGE SCALE GENOMIC DNA]</scope>
    <source>
        <strain evidence="9 10">CA3R110</strain>
    </source>
</reference>
<keyword evidence="5 7" id="KW-1133">Transmembrane helix</keyword>
<evidence type="ECO:0000259" key="8">
    <source>
        <dbReference type="PROSITE" id="PS50928"/>
    </source>
</evidence>
<evidence type="ECO:0000256" key="7">
    <source>
        <dbReference type="RuleBase" id="RU363032"/>
    </source>
</evidence>
<dbReference type="PROSITE" id="PS50928">
    <property type="entry name" value="ABC_TM1"/>
    <property type="match status" value="1"/>
</dbReference>
<evidence type="ECO:0000256" key="5">
    <source>
        <dbReference type="ARBA" id="ARBA00022989"/>
    </source>
</evidence>
<evidence type="ECO:0000256" key="2">
    <source>
        <dbReference type="ARBA" id="ARBA00022448"/>
    </source>
</evidence>
<dbReference type="InterPro" id="IPR050366">
    <property type="entry name" value="BP-dependent_transpt_permease"/>
</dbReference>
<evidence type="ECO:0000313" key="9">
    <source>
        <dbReference type="EMBL" id="MBL1120044.1"/>
    </source>
</evidence>
<dbReference type="SUPFAM" id="SSF161098">
    <property type="entry name" value="MetI-like"/>
    <property type="match status" value="1"/>
</dbReference>
<feature type="transmembrane region" description="Helical" evidence="7">
    <location>
        <begin position="264"/>
        <end position="286"/>
    </location>
</feature>
<feature type="transmembrane region" description="Helical" evidence="7">
    <location>
        <begin position="105"/>
        <end position="129"/>
    </location>
</feature>
<feature type="transmembrane region" description="Helical" evidence="7">
    <location>
        <begin position="219"/>
        <end position="244"/>
    </location>
</feature>
<dbReference type="EMBL" id="JAERRG010000041">
    <property type="protein sequence ID" value="MBL1120044.1"/>
    <property type="molecule type" value="Genomic_DNA"/>
</dbReference>
<protein>
    <submittedName>
        <fullName evidence="9">ABC transporter permease</fullName>
    </submittedName>
</protein>
<dbReference type="RefSeq" id="WP_201857814.1">
    <property type="nucleotide sequence ID" value="NZ_JAERRG010000041.1"/>
</dbReference>
<dbReference type="InterPro" id="IPR035906">
    <property type="entry name" value="MetI-like_sf"/>
</dbReference>
<evidence type="ECO:0000256" key="6">
    <source>
        <dbReference type="ARBA" id="ARBA00023136"/>
    </source>
</evidence>
<dbReference type="Proteomes" id="UP000621510">
    <property type="component" value="Unassembled WGS sequence"/>
</dbReference>
<evidence type="ECO:0000256" key="1">
    <source>
        <dbReference type="ARBA" id="ARBA00004651"/>
    </source>
</evidence>
<sequence length="300" mass="31624">MTAIADTAGLVDARSGQSAPGNDGKSRAASGLVWLSRHWSLVLAVAIVAIILLWAIAPSLFTSQDPLTIVPTAKFLHPSSEHWFGTDQLGRDEYARIIYGARPSLIGSALAVAIGVVVGSLIGAVSGWFGRWVDALIMRGIDVVLSIPGFLFAIVIVVVLGFGVIQAAVAVGLTSSATFARLIRGEVLKAKASNYVEAAVTSGTSSLAILRRHVLPNSIAPTVSLITLQFGVAIMWIASLSFLGLGAQPPQPEWGRLVTDGRNYIASASWLTLWPAVVIIVAVLATNHISHFISKRSSSR</sequence>
<dbReference type="PANTHER" id="PTHR43386:SF25">
    <property type="entry name" value="PEPTIDE ABC TRANSPORTER PERMEASE PROTEIN"/>
    <property type="match status" value="1"/>
</dbReference>
<comment type="subcellular location">
    <subcellularLocation>
        <location evidence="1 7">Cell membrane</location>
        <topology evidence="1 7">Multi-pass membrane protein</topology>
    </subcellularLocation>
</comment>
<dbReference type="Pfam" id="PF00528">
    <property type="entry name" value="BPD_transp_1"/>
    <property type="match status" value="1"/>
</dbReference>
<feature type="transmembrane region" description="Helical" evidence="7">
    <location>
        <begin position="39"/>
        <end position="57"/>
    </location>
</feature>
<keyword evidence="4 7" id="KW-0812">Transmembrane</keyword>
<comment type="similarity">
    <text evidence="7">Belongs to the binding-protein-dependent transport system permease family.</text>
</comment>
<dbReference type="PANTHER" id="PTHR43386">
    <property type="entry name" value="OLIGOPEPTIDE TRANSPORT SYSTEM PERMEASE PROTEIN APPC"/>
    <property type="match status" value="1"/>
</dbReference>
<keyword evidence="6 7" id="KW-0472">Membrane</keyword>
<proteinExistence type="inferred from homology"/>
<evidence type="ECO:0000313" key="10">
    <source>
        <dbReference type="Proteomes" id="UP000621510"/>
    </source>
</evidence>
<dbReference type="InterPro" id="IPR000515">
    <property type="entry name" value="MetI-like"/>
</dbReference>
<keyword evidence="3" id="KW-1003">Cell membrane</keyword>
<name>A0ABS1Q666_9ACTN</name>
<dbReference type="Gene3D" id="1.10.3720.10">
    <property type="entry name" value="MetI-like"/>
    <property type="match status" value="1"/>
</dbReference>
<keyword evidence="10" id="KW-1185">Reference proteome</keyword>
<feature type="transmembrane region" description="Helical" evidence="7">
    <location>
        <begin position="149"/>
        <end position="174"/>
    </location>
</feature>
<dbReference type="CDD" id="cd06261">
    <property type="entry name" value="TM_PBP2"/>
    <property type="match status" value="1"/>
</dbReference>
<evidence type="ECO:0000256" key="3">
    <source>
        <dbReference type="ARBA" id="ARBA00022475"/>
    </source>
</evidence>
<feature type="domain" description="ABC transmembrane type-1" evidence="8">
    <location>
        <begin position="101"/>
        <end position="290"/>
    </location>
</feature>
<accession>A0ABS1Q666</accession>
<comment type="caution">
    <text evidence="9">The sequence shown here is derived from an EMBL/GenBank/DDBJ whole genome shotgun (WGS) entry which is preliminary data.</text>
</comment>
<gene>
    <name evidence="9" type="ORF">JK364_48270</name>
</gene>
<organism evidence="9 10">
    <name type="scientific">Streptomyces endocoffeicus</name>
    <dbReference type="NCBI Taxonomy" id="2898945"/>
    <lineage>
        <taxon>Bacteria</taxon>
        <taxon>Bacillati</taxon>
        <taxon>Actinomycetota</taxon>
        <taxon>Actinomycetes</taxon>
        <taxon>Kitasatosporales</taxon>
        <taxon>Streptomycetaceae</taxon>
        <taxon>Streptomyces</taxon>
    </lineage>
</organism>
<evidence type="ECO:0000256" key="4">
    <source>
        <dbReference type="ARBA" id="ARBA00022692"/>
    </source>
</evidence>
<keyword evidence="2 7" id="KW-0813">Transport</keyword>